<evidence type="ECO:0000256" key="1">
    <source>
        <dbReference type="SAM" id="MobiDB-lite"/>
    </source>
</evidence>
<accession>A0A1G6KDI6</accession>
<name>A0A1G6KDI6_9PROT</name>
<keyword evidence="3" id="KW-1185">Reference proteome</keyword>
<organism evidence="2 3">
    <name type="scientific">Belnapia rosea</name>
    <dbReference type="NCBI Taxonomy" id="938405"/>
    <lineage>
        <taxon>Bacteria</taxon>
        <taxon>Pseudomonadati</taxon>
        <taxon>Pseudomonadota</taxon>
        <taxon>Alphaproteobacteria</taxon>
        <taxon>Acetobacterales</taxon>
        <taxon>Roseomonadaceae</taxon>
        <taxon>Belnapia</taxon>
    </lineage>
</organism>
<dbReference type="STRING" id="938405.SAMN02927895_00670"/>
<evidence type="ECO:0000313" key="2">
    <source>
        <dbReference type="EMBL" id="SDC29023.1"/>
    </source>
</evidence>
<sequence length="86" mass="9534">MRRRRRGIERHGGALPALRRRGRAEAADETAPEEIAAFCIRIGFGALTAEQRARMAELARIVAEAAALPRVADKIEEPMPVFRVRG</sequence>
<dbReference type="EMBL" id="FMZX01000001">
    <property type="protein sequence ID" value="SDC29023.1"/>
    <property type="molecule type" value="Genomic_DNA"/>
</dbReference>
<dbReference type="AlphaFoldDB" id="A0A1G6KDI6"/>
<reference evidence="2 3" key="1">
    <citation type="submission" date="2016-10" db="EMBL/GenBank/DDBJ databases">
        <authorList>
            <person name="de Groot N.N."/>
        </authorList>
    </citation>
    <scope>NUCLEOTIDE SEQUENCE [LARGE SCALE GENOMIC DNA]</scope>
    <source>
        <strain evidence="2 3">CPCC 100156</strain>
    </source>
</reference>
<feature type="region of interest" description="Disordered" evidence="1">
    <location>
        <begin position="1"/>
        <end position="30"/>
    </location>
</feature>
<proteinExistence type="predicted"/>
<protein>
    <submittedName>
        <fullName evidence="2">Uncharacterized protein</fullName>
    </submittedName>
</protein>
<dbReference type="Proteomes" id="UP000198925">
    <property type="component" value="Unassembled WGS sequence"/>
</dbReference>
<evidence type="ECO:0000313" key="3">
    <source>
        <dbReference type="Proteomes" id="UP000198925"/>
    </source>
</evidence>
<gene>
    <name evidence="2" type="ORF">SAMN04487779_1001480</name>
</gene>